<proteinExistence type="predicted"/>
<dbReference type="Gene3D" id="3.30.870.10">
    <property type="entry name" value="Endonuclease Chain A"/>
    <property type="match status" value="1"/>
</dbReference>
<dbReference type="Pfam" id="PF13091">
    <property type="entry name" value="PLDc_2"/>
    <property type="match status" value="1"/>
</dbReference>
<keyword evidence="3" id="KW-0378">Hydrolase</keyword>
<dbReference type="RefSeq" id="WP_284826427.1">
    <property type="nucleotide sequence ID" value="NZ_JASOOY020000004.1"/>
</dbReference>
<dbReference type="PANTHER" id="PTHR47396">
    <property type="entry name" value="TYPE I RESTRICTION ENZYME ECOKI R PROTEIN"/>
    <property type="match status" value="1"/>
</dbReference>
<dbReference type="EC" id="3.1.4.4" evidence="3"/>
<keyword evidence="3" id="KW-0347">Helicase</keyword>
<dbReference type="InterPro" id="IPR025202">
    <property type="entry name" value="PLD-like_dom"/>
</dbReference>
<name>A0AAW9SRJ7_CORAY</name>
<dbReference type="GO" id="GO:0005829">
    <property type="term" value="C:cytosol"/>
    <property type="evidence" value="ECO:0007669"/>
    <property type="project" value="TreeGrafter"/>
</dbReference>
<dbReference type="InterPro" id="IPR058403">
    <property type="entry name" value="DUF8090"/>
</dbReference>
<dbReference type="InterPro" id="IPR021835">
    <property type="entry name" value="DUF3427"/>
</dbReference>
<reference evidence="3" key="1">
    <citation type="submission" date="2023-05" db="EMBL/GenBank/DDBJ databases">
        <authorList>
            <person name="Du J."/>
        </authorList>
    </citation>
    <scope>NUCLEOTIDE SEQUENCE</scope>
    <source>
        <strain evidence="3">UMB1064</strain>
    </source>
</reference>
<dbReference type="PANTHER" id="PTHR47396:SF1">
    <property type="entry name" value="ATP-DEPENDENT HELICASE IRC3-RELATED"/>
    <property type="match status" value="1"/>
</dbReference>
<dbReference type="PROSITE" id="PS51194">
    <property type="entry name" value="HELICASE_CTER"/>
    <property type="match status" value="1"/>
</dbReference>
<dbReference type="SMART" id="SM00490">
    <property type="entry name" value="HELICc"/>
    <property type="match status" value="1"/>
</dbReference>
<organism evidence="3 4">
    <name type="scientific">Corynebacterium amycolatum</name>
    <dbReference type="NCBI Taxonomy" id="43765"/>
    <lineage>
        <taxon>Bacteria</taxon>
        <taxon>Bacillati</taxon>
        <taxon>Actinomycetota</taxon>
        <taxon>Actinomycetes</taxon>
        <taxon>Mycobacteriales</taxon>
        <taxon>Corynebacteriaceae</taxon>
        <taxon>Corynebacterium</taxon>
    </lineage>
</organism>
<dbReference type="CDD" id="cd18799">
    <property type="entry name" value="SF2_C_EcoAI-like"/>
    <property type="match status" value="1"/>
</dbReference>
<sequence>MMNSLVGDLRYGFIDKNIVADKKYNPRLIRNDESATMYNALREELRTATSFIFSVAFISPAALAMLKEDLLQFSGPMTIITSNYLDFNSPSMFRELLEIEGLNVYIYPEDHHRGFHPKGYLFYKEVELSAIVGSANLTQKALQENEEWNLHFSSHQNGDITFQIETAIDMQRNRCIPLTHQWVDEYEQKRVPPVSKNTHTKLLPEGPVIANQMQQVALSNIADLRQSGERKGLIISATGTGKTILAALAVKEAQAKRVLFVAHREQILEKTKSEFQKVLAYSGSELTDADFGLLVGGKKETDARYLFASVQSLYSQSTYKTFSPDAFDFIIIDEVHRGAANSYKPVFEYFNSEFVLGLTATPERPDSGDIFRLFDFNVPYEIRLQAALEADMLAPFHYFGVTDFDDGVRAIGDKTASIDALVDEDRIDYLLEKLRVYGFPERVKGLMFCSRKDEAKALSEQLNQKQLFGRQLRTKVLLGEDSISTRNAVVAELSAGELDYIITVDIFNEGIDIPAVNQVVMLRGTESNIIFTQQLGRGLRKAPGKDHLRVIDFIGNYKNNYMIPMALFGDSSRNKSKLKSKVVDPSNIPSGSTVSFDEIAKEKILKAIDTASVDTIAEFKKDIQLLQYRLNRVPRLMDFARFNLVDPAVISTKRTKNYWELLHRVDKAATGPTDKQSEYLKFLSRELLPGKQPQELLLLDQLIKHGSITREEFAGFLDTRAVSHSELDLSVVERVLNLEFYPKRAYEEIRLVRYDDETSRYSLTEEFLTLYNKWDSSYPNSFREHVDDIIQTGLFLSRENDYFAGVLRRNQRYSRKDVSRLLRLRSDQTGTLNGYKIDSHSQTIPIFVNYRKHEGLAPSIAYEDEFLDRSTMRWFTRSNRTLKSQEVQSIIQHKFPIHLFVRRDDLPDEGFTYLGEVTPSDPQQTTMKGLKDKELNVVTMKLHLEHPVPDTFFEYLHAKPID</sequence>
<dbReference type="GO" id="GO:0005524">
    <property type="term" value="F:ATP binding"/>
    <property type="evidence" value="ECO:0007669"/>
    <property type="project" value="InterPro"/>
</dbReference>
<dbReference type="EMBL" id="JASOOY020000004">
    <property type="protein sequence ID" value="MEO3716247.1"/>
    <property type="molecule type" value="Genomic_DNA"/>
</dbReference>
<dbReference type="Pfam" id="PF04851">
    <property type="entry name" value="ResIII"/>
    <property type="match status" value="1"/>
</dbReference>
<dbReference type="GO" id="GO:0004630">
    <property type="term" value="F:phospholipase D activity"/>
    <property type="evidence" value="ECO:0007669"/>
    <property type="project" value="UniProtKB-EC"/>
</dbReference>
<dbReference type="InterPro" id="IPR001650">
    <property type="entry name" value="Helicase_C-like"/>
</dbReference>
<dbReference type="Pfam" id="PF11907">
    <property type="entry name" value="DUF3427"/>
    <property type="match status" value="1"/>
</dbReference>
<evidence type="ECO:0000259" key="1">
    <source>
        <dbReference type="PROSITE" id="PS51192"/>
    </source>
</evidence>
<keyword evidence="3" id="KW-0067">ATP-binding</keyword>
<dbReference type="SMART" id="SM00487">
    <property type="entry name" value="DEXDc"/>
    <property type="match status" value="1"/>
</dbReference>
<evidence type="ECO:0000313" key="3">
    <source>
        <dbReference type="EMBL" id="MEO3716247.1"/>
    </source>
</evidence>
<feature type="domain" description="Helicase C-terminal" evidence="2">
    <location>
        <begin position="426"/>
        <end position="600"/>
    </location>
</feature>
<keyword evidence="3" id="KW-0547">Nucleotide-binding</keyword>
<gene>
    <name evidence="3" type="ORF">QP460_001395</name>
</gene>
<dbReference type="PROSITE" id="PS51192">
    <property type="entry name" value="HELICASE_ATP_BIND_1"/>
    <property type="match status" value="1"/>
</dbReference>
<dbReference type="InterPro" id="IPR014001">
    <property type="entry name" value="Helicase_ATP-bd"/>
</dbReference>
<accession>A0AAW9SRJ7</accession>
<dbReference type="GO" id="GO:0003677">
    <property type="term" value="F:DNA binding"/>
    <property type="evidence" value="ECO:0007669"/>
    <property type="project" value="InterPro"/>
</dbReference>
<protein>
    <submittedName>
        <fullName evidence="3">DEAD/DEAH box helicase</fullName>
        <ecNumber evidence="3">3.1.4.4</ecNumber>
        <ecNumber evidence="3">3.6.4.-</ecNumber>
    </submittedName>
</protein>
<evidence type="ECO:0000259" key="2">
    <source>
        <dbReference type="PROSITE" id="PS51194"/>
    </source>
</evidence>
<dbReference type="Gene3D" id="3.40.50.300">
    <property type="entry name" value="P-loop containing nucleotide triphosphate hydrolases"/>
    <property type="match status" value="2"/>
</dbReference>
<dbReference type="Proteomes" id="UP001223646">
    <property type="component" value="Unassembled WGS sequence"/>
</dbReference>
<dbReference type="AlphaFoldDB" id="A0AAW9SRJ7"/>
<dbReference type="InterPro" id="IPR027417">
    <property type="entry name" value="P-loop_NTPase"/>
</dbReference>
<dbReference type="CDD" id="cd09204">
    <property type="entry name" value="PLDc_N_DEXD_b2"/>
    <property type="match status" value="1"/>
</dbReference>
<feature type="domain" description="Helicase ATP-binding" evidence="1">
    <location>
        <begin position="223"/>
        <end position="380"/>
    </location>
</feature>
<reference evidence="3" key="2">
    <citation type="submission" date="2024-05" db="EMBL/GenBank/DDBJ databases">
        <authorList>
            <person name="Wolfe A."/>
        </authorList>
    </citation>
    <scope>NUCLEOTIDE SEQUENCE</scope>
    <source>
        <strain evidence="3">UMB1064</strain>
    </source>
</reference>
<dbReference type="CDD" id="cd18032">
    <property type="entry name" value="DEXHc_RE_I_III_res"/>
    <property type="match status" value="1"/>
</dbReference>
<dbReference type="EC" id="3.6.4.-" evidence="3"/>
<dbReference type="SUPFAM" id="SSF56024">
    <property type="entry name" value="Phospholipase D/nuclease"/>
    <property type="match status" value="1"/>
</dbReference>
<dbReference type="InterPro" id="IPR006935">
    <property type="entry name" value="Helicase/UvrB_N"/>
</dbReference>
<evidence type="ECO:0000313" key="4">
    <source>
        <dbReference type="Proteomes" id="UP001223646"/>
    </source>
</evidence>
<dbReference type="Pfam" id="PF00271">
    <property type="entry name" value="Helicase_C"/>
    <property type="match status" value="1"/>
</dbReference>
<dbReference type="SUPFAM" id="SSF52540">
    <property type="entry name" value="P-loop containing nucleoside triphosphate hydrolases"/>
    <property type="match status" value="1"/>
</dbReference>
<dbReference type="GO" id="GO:0004386">
    <property type="term" value="F:helicase activity"/>
    <property type="evidence" value="ECO:0007669"/>
    <property type="project" value="UniProtKB-KW"/>
</dbReference>
<comment type="caution">
    <text evidence="3">The sequence shown here is derived from an EMBL/GenBank/DDBJ whole genome shotgun (WGS) entry which is preliminary data.</text>
</comment>
<dbReference type="InterPro" id="IPR050742">
    <property type="entry name" value="Helicase_Restrict-Modif_Enz"/>
</dbReference>
<dbReference type="Pfam" id="PF26350">
    <property type="entry name" value="DUF8090"/>
    <property type="match status" value="1"/>
</dbReference>